<organism evidence="7 8">
    <name type="scientific">Blastococcus carthaginiensis</name>
    <dbReference type="NCBI Taxonomy" id="3050034"/>
    <lineage>
        <taxon>Bacteria</taxon>
        <taxon>Bacillati</taxon>
        <taxon>Actinomycetota</taxon>
        <taxon>Actinomycetes</taxon>
        <taxon>Geodermatophilales</taxon>
        <taxon>Geodermatophilaceae</taxon>
        <taxon>Blastococcus</taxon>
    </lineage>
</organism>
<dbReference type="SMART" id="SM01003">
    <property type="entry name" value="AlaDh_PNT_N"/>
    <property type="match status" value="1"/>
</dbReference>
<dbReference type="Pfam" id="PF01262">
    <property type="entry name" value="AlaDh_PNT_C"/>
    <property type="match status" value="1"/>
</dbReference>
<dbReference type="RefSeq" id="WP_305999625.1">
    <property type="nucleotide sequence ID" value="NZ_JASNFN010000010.1"/>
</dbReference>
<dbReference type="InterPro" id="IPR008141">
    <property type="entry name" value="Ala_DH"/>
</dbReference>
<keyword evidence="4" id="KW-0560">Oxidoreductase</keyword>
<feature type="domain" description="Alanine dehydrogenase/pyridine nucleotide transhydrogenase N-terminal" evidence="6">
    <location>
        <begin position="6"/>
        <end position="137"/>
    </location>
</feature>
<dbReference type="EC" id="1.4.1.1" evidence="3"/>
<dbReference type="SUPFAM" id="SSF52283">
    <property type="entry name" value="Formate/glycerate dehydrogenase catalytic domain-like"/>
    <property type="match status" value="1"/>
</dbReference>
<gene>
    <name evidence="7" type="ORF">QOZ88_09970</name>
</gene>
<dbReference type="PANTHER" id="PTHR42795">
    <property type="entry name" value="ALANINE DEHYDROGENASE"/>
    <property type="match status" value="1"/>
</dbReference>
<sequence length="356" mass="35919">METSIGLVAETKDGERRVALDPSAVAQLTRGGARVLVQAGAGLGAGFDDADYKESGAHVVPDAADAWAADVVVKVKEPQPPEWTHFRPGLRLFCYLHLAAEPALTRALQDAGVEAHAFETVSDRHGLPLLAPMSEIAGRAAAIMGAAALAKGNGTLLGGAAGVPPARVVVLGLGVAGTMAARGARGMDAEVLGVDVDLHRLWTAHQAGTVTGTLASSPQSVAEAVAGADLVVGAALVPGARAPIVVTEEMVAAMRPGSVVVDLAIDQGGCIETARPTSHSDPTYLAHGVLHYCVTNVPGQYPRTASRALSAAVTPYLRLLVADPADQRLAGSLNVAGGDVVHPAVAEALASGGGAA</sequence>
<evidence type="ECO:0000259" key="6">
    <source>
        <dbReference type="SMART" id="SM01003"/>
    </source>
</evidence>
<name>A0ABT9ICW6_9ACTN</name>
<dbReference type="InterPro" id="IPR036291">
    <property type="entry name" value="NAD(P)-bd_dom_sf"/>
</dbReference>
<evidence type="ECO:0000256" key="2">
    <source>
        <dbReference type="ARBA" id="ARBA00005689"/>
    </source>
</evidence>
<evidence type="ECO:0000256" key="1">
    <source>
        <dbReference type="ARBA" id="ARBA00005206"/>
    </source>
</evidence>
<comment type="caution">
    <text evidence="7">The sequence shown here is derived from an EMBL/GenBank/DDBJ whole genome shotgun (WGS) entry which is preliminary data.</text>
</comment>
<dbReference type="InterPro" id="IPR007886">
    <property type="entry name" value="AlaDH/PNT_N"/>
</dbReference>
<evidence type="ECO:0000256" key="4">
    <source>
        <dbReference type="ARBA" id="ARBA00023002"/>
    </source>
</evidence>
<comment type="similarity">
    <text evidence="2">Belongs to the AlaDH/PNT family.</text>
</comment>
<accession>A0ABT9ICW6</accession>
<dbReference type="EMBL" id="JASNFN010000010">
    <property type="protein sequence ID" value="MDP5182965.1"/>
    <property type="molecule type" value="Genomic_DNA"/>
</dbReference>
<dbReference type="Gene3D" id="3.40.50.720">
    <property type="entry name" value="NAD(P)-binding Rossmann-like Domain"/>
    <property type="match status" value="2"/>
</dbReference>
<evidence type="ECO:0000256" key="3">
    <source>
        <dbReference type="ARBA" id="ARBA00012897"/>
    </source>
</evidence>
<dbReference type="Proteomes" id="UP001233673">
    <property type="component" value="Unassembled WGS sequence"/>
</dbReference>
<evidence type="ECO:0000259" key="5">
    <source>
        <dbReference type="SMART" id="SM01002"/>
    </source>
</evidence>
<comment type="pathway">
    <text evidence="1">Amino-acid degradation; L-alanine degradation via dehydrogenase pathway; NH(3) and pyruvate from L-alanine: step 1/1.</text>
</comment>
<protein>
    <recommendedName>
        <fullName evidence="3">alanine dehydrogenase</fullName>
        <ecNumber evidence="3">1.4.1.1</ecNumber>
    </recommendedName>
</protein>
<proteinExistence type="inferred from homology"/>
<dbReference type="Pfam" id="PF05222">
    <property type="entry name" value="AlaDh_PNT_N"/>
    <property type="match status" value="1"/>
</dbReference>
<dbReference type="CDD" id="cd05305">
    <property type="entry name" value="L-AlaDH"/>
    <property type="match status" value="1"/>
</dbReference>
<reference evidence="8" key="1">
    <citation type="submission" date="2023-05" db="EMBL/GenBank/DDBJ databases">
        <title>Draft genome of Pseudofrankia sp. BMG5.37.</title>
        <authorList>
            <person name="Gtari M."/>
            <person name="Ghodhbane F."/>
            <person name="Sbissi I."/>
        </authorList>
    </citation>
    <scope>NUCLEOTIDE SEQUENCE [LARGE SCALE GENOMIC DNA]</scope>
    <source>
        <strain evidence="8">BMG 814</strain>
    </source>
</reference>
<dbReference type="SUPFAM" id="SSF51735">
    <property type="entry name" value="NAD(P)-binding Rossmann-fold domains"/>
    <property type="match status" value="1"/>
</dbReference>
<evidence type="ECO:0000313" key="7">
    <source>
        <dbReference type="EMBL" id="MDP5182965.1"/>
    </source>
</evidence>
<evidence type="ECO:0000313" key="8">
    <source>
        <dbReference type="Proteomes" id="UP001233673"/>
    </source>
</evidence>
<dbReference type="InterPro" id="IPR007698">
    <property type="entry name" value="AlaDH/PNT_NAD(H)-bd"/>
</dbReference>
<dbReference type="PANTHER" id="PTHR42795:SF1">
    <property type="entry name" value="ALANINE DEHYDROGENASE"/>
    <property type="match status" value="1"/>
</dbReference>
<feature type="domain" description="Alanine dehydrogenase/pyridine nucleotide transhydrogenase NAD(H)-binding" evidence="5">
    <location>
        <begin position="146"/>
        <end position="293"/>
    </location>
</feature>
<keyword evidence="8" id="KW-1185">Reference proteome</keyword>
<dbReference type="SMART" id="SM01002">
    <property type="entry name" value="AlaDh_PNT_C"/>
    <property type="match status" value="1"/>
</dbReference>